<protein>
    <recommendedName>
        <fullName evidence="4">HEAT repeat domain-containing protein</fullName>
    </recommendedName>
</protein>
<evidence type="ECO:0000256" key="1">
    <source>
        <dbReference type="ARBA" id="ARBA00022737"/>
    </source>
</evidence>
<keyword evidence="3" id="KW-1185">Reference proteome</keyword>
<keyword evidence="1" id="KW-0677">Repeat</keyword>
<dbReference type="SMART" id="SM00567">
    <property type="entry name" value="EZ_HEAT"/>
    <property type="match status" value="7"/>
</dbReference>
<dbReference type="InterPro" id="IPR004155">
    <property type="entry name" value="PBS_lyase_HEAT"/>
</dbReference>
<dbReference type="Gene3D" id="1.25.10.10">
    <property type="entry name" value="Leucine-rich Repeat Variant"/>
    <property type="match status" value="5"/>
</dbReference>
<name>A0ABP0MK75_9DINO</name>
<dbReference type="PANTHER" id="PTHR12697:SF5">
    <property type="entry name" value="DEOXYHYPUSINE HYDROXYLASE"/>
    <property type="match status" value="1"/>
</dbReference>
<dbReference type="PANTHER" id="PTHR12697">
    <property type="entry name" value="PBS LYASE HEAT-LIKE PROTEIN"/>
    <property type="match status" value="1"/>
</dbReference>
<dbReference type="InterPro" id="IPR000357">
    <property type="entry name" value="HEAT"/>
</dbReference>
<dbReference type="SUPFAM" id="SSF48371">
    <property type="entry name" value="ARM repeat"/>
    <property type="match status" value="1"/>
</dbReference>
<evidence type="ECO:0008006" key="4">
    <source>
        <dbReference type="Google" id="ProtNLM"/>
    </source>
</evidence>
<reference evidence="2 3" key="1">
    <citation type="submission" date="2024-02" db="EMBL/GenBank/DDBJ databases">
        <authorList>
            <person name="Chen Y."/>
            <person name="Shah S."/>
            <person name="Dougan E. K."/>
            <person name="Thang M."/>
            <person name="Chan C."/>
        </authorList>
    </citation>
    <scope>NUCLEOTIDE SEQUENCE [LARGE SCALE GENOMIC DNA]</scope>
</reference>
<evidence type="ECO:0000313" key="2">
    <source>
        <dbReference type="EMBL" id="CAK9051868.1"/>
    </source>
</evidence>
<sequence>MAAEILSRQISPVESFISSLRSPRPTVRIWALTQIGKLSPSRAAEFQLDVQVADMLRDPDSSVQAQALLTLSKQGDRGARHSNEIARKLSHPARAVKLAALQALGDLGPSVASNALDVVAVMNHEDPAVAGGACSALGKMKVTSLADKLTSKLESSREVEVIIAVCNGLSHMDRRVDVVGRLLSHEQSSVKAAAAMALLGMTKAEEFLPDLTQLLSEADPCLRHNAASTMRSLGSFLPPQKAALGALLKGAPGVAAAAAYVLASLGPAAADQAPALEALLNTTAEDSSASLTATGAARSLPAGLRKPAVAAIEALGLSGAADRAPRLLELLKSPDAEVRLAAAEALGRLRAQSAVPALLLGLKDPSPAVIRACCSALGRMPSAETAASVAELLKDPHPAVRAGAAEALAEMGDTQAFVASIANLLDDKAPPVQVAALHALATCGEQGQLHAADVCRLAAQGDDRTRVAALQTLSRLGERGAAFALELEPLLDDSVPEVCSAARKTLEYFKTGKDAVPSLLSLPKVDELPALDAPVTGVDQSG</sequence>
<comment type="caution">
    <text evidence="2">The sequence shown here is derived from an EMBL/GenBank/DDBJ whole genome shotgun (WGS) entry which is preliminary data.</text>
</comment>
<dbReference type="Proteomes" id="UP001642484">
    <property type="component" value="Unassembled WGS sequence"/>
</dbReference>
<dbReference type="Pfam" id="PF02985">
    <property type="entry name" value="HEAT"/>
    <property type="match status" value="1"/>
</dbReference>
<accession>A0ABP0MK75</accession>
<dbReference type="InterPro" id="IPR016024">
    <property type="entry name" value="ARM-type_fold"/>
</dbReference>
<dbReference type="EMBL" id="CAXAMN010018113">
    <property type="protein sequence ID" value="CAK9051868.1"/>
    <property type="molecule type" value="Genomic_DNA"/>
</dbReference>
<dbReference type="InterPro" id="IPR011989">
    <property type="entry name" value="ARM-like"/>
</dbReference>
<evidence type="ECO:0000313" key="3">
    <source>
        <dbReference type="Proteomes" id="UP001642484"/>
    </source>
</evidence>
<proteinExistence type="predicted"/>
<dbReference type="Pfam" id="PF13646">
    <property type="entry name" value="HEAT_2"/>
    <property type="match status" value="2"/>
</dbReference>
<gene>
    <name evidence="2" type="ORF">CCMP2556_LOCUS26242</name>
</gene>
<organism evidence="2 3">
    <name type="scientific">Durusdinium trenchii</name>
    <dbReference type="NCBI Taxonomy" id="1381693"/>
    <lineage>
        <taxon>Eukaryota</taxon>
        <taxon>Sar</taxon>
        <taxon>Alveolata</taxon>
        <taxon>Dinophyceae</taxon>
        <taxon>Suessiales</taxon>
        <taxon>Symbiodiniaceae</taxon>
        <taxon>Durusdinium</taxon>
    </lineage>
</organism>